<dbReference type="PANTHER" id="PTHR47779:SF1">
    <property type="entry name" value="SYNTHASE (CCG-9), PUTATIVE (AFU_ORTHOLOGUE AFUA_3G12100)-RELATED"/>
    <property type="match status" value="1"/>
</dbReference>
<sequence>MACRRQSTQSEGEHMPTPAWEVEPTGERRRLVHVNATARGGGVAELLHGLVPCQQAAGLNAGWAVIGGDEDFYAVTKLLHHLLHGTADPDRLRAESLRTYRERLAAQASWFTERLTRDDVVVLHDPQTLGLAPLLSATGARVVWHCHVGADVPPDRGPGAVWRAFAAELSAVDAVITTLPEFAPPSVPLARRFVAAPAIDPSAPKNRHLEPREVAALLDRAGLTADRTAPDVRLVQQTTLPADARVVLQVSRWDPLKDMPGVVRCLAGLAPDVHLVLAGTDPTEIPDDPEGLAVLADVQQTLAGLAPADRARVHLVNVSMRDPLGNALLVNALQRRADVVLQKSLEEGFGLTVTEAMVKGRAVVASSVGGLRQQVIHERNGLLVEPTDLAGVRAALTRLLDDPALRRRLGEQARNDTLERYTMTRLVTDYGAIAGSAEGALA</sequence>
<dbReference type="EMBL" id="EU822208">
    <property type="protein sequence ID" value="ACF40864.1"/>
    <property type="molecule type" value="Genomic_DNA"/>
</dbReference>
<accession>C6ZEY1</accession>
<keyword evidence="4" id="KW-0328">Glycosyltransferase</keyword>
<dbReference type="Gene3D" id="3.40.50.2000">
    <property type="entry name" value="Glycogen Phosphorylase B"/>
    <property type="match status" value="2"/>
</dbReference>
<organism evidence="10">
    <name type="scientific">Streptomyces albus</name>
    <dbReference type="NCBI Taxonomy" id="1888"/>
    <lineage>
        <taxon>Bacteria</taxon>
        <taxon>Bacillati</taxon>
        <taxon>Actinomycetota</taxon>
        <taxon>Actinomycetes</taxon>
        <taxon>Kitasatosporales</taxon>
        <taxon>Streptomycetaceae</taxon>
        <taxon>Streptomyces</taxon>
    </lineage>
</organism>
<dbReference type="SUPFAM" id="SSF53756">
    <property type="entry name" value="UDP-Glycosyltransferase/glycogen phosphorylase"/>
    <property type="match status" value="1"/>
</dbReference>
<dbReference type="InterPro" id="IPR052078">
    <property type="entry name" value="Trehalose_Metab_GTase"/>
</dbReference>
<proteinExistence type="inferred from homology"/>
<dbReference type="Pfam" id="PF21269">
    <property type="entry name" value="TreT_GT1"/>
    <property type="match status" value="1"/>
</dbReference>
<evidence type="ECO:0000256" key="6">
    <source>
        <dbReference type="ARBA" id="ARBA00023277"/>
    </source>
</evidence>
<comment type="subunit">
    <text evidence="2">Homodimer.</text>
</comment>
<evidence type="ECO:0000256" key="3">
    <source>
        <dbReference type="ARBA" id="ARBA00022526"/>
    </source>
</evidence>
<keyword evidence="5 10" id="KW-0808">Transferase</keyword>
<reference evidence="10" key="2">
    <citation type="submission" date="2008-06" db="EMBL/GenBank/DDBJ databases">
        <title>Identification of glycosyltransferase/N-acetylglucosaminyl transferase in the salbostatin gene cluster.</title>
        <authorList>
            <person name="Hong S.K."/>
            <person name="Choeng Y.H."/>
        </authorList>
    </citation>
    <scope>NUCLEOTIDE SEQUENCE</scope>
    <source>
        <strain evidence="10">ATCC 21838</strain>
    </source>
</reference>
<comment type="similarity">
    <text evidence="1">Belongs to the glycosyltransferase group 1 family. Glycosyltransferase 4 subfamily.</text>
</comment>
<dbReference type="PANTHER" id="PTHR47779">
    <property type="entry name" value="SYNTHASE (CCG-9), PUTATIVE (AFU_ORTHOLOGUE AFUA_3G12100)-RELATED"/>
    <property type="match status" value="1"/>
</dbReference>
<evidence type="ECO:0000259" key="9">
    <source>
        <dbReference type="Pfam" id="PF21269"/>
    </source>
</evidence>
<evidence type="ECO:0000256" key="7">
    <source>
        <dbReference type="SAM" id="MobiDB-lite"/>
    </source>
</evidence>
<dbReference type="InterPro" id="IPR049438">
    <property type="entry name" value="TreT_GT1"/>
</dbReference>
<evidence type="ECO:0000256" key="4">
    <source>
        <dbReference type="ARBA" id="ARBA00022676"/>
    </source>
</evidence>
<dbReference type="GO" id="GO:0006006">
    <property type="term" value="P:glucose metabolic process"/>
    <property type="evidence" value="ECO:0007669"/>
    <property type="project" value="UniProtKB-KW"/>
</dbReference>
<dbReference type="AlphaFoldDB" id="C6ZEY1"/>
<evidence type="ECO:0000259" key="8">
    <source>
        <dbReference type="Pfam" id="PF00534"/>
    </source>
</evidence>
<gene>
    <name evidence="10" type="primary">salI</name>
</gene>
<dbReference type="InterPro" id="IPR001296">
    <property type="entry name" value="Glyco_trans_1"/>
</dbReference>
<dbReference type="Pfam" id="PF00534">
    <property type="entry name" value="Glycos_transf_1"/>
    <property type="match status" value="1"/>
</dbReference>
<evidence type="ECO:0000256" key="2">
    <source>
        <dbReference type="ARBA" id="ARBA00011738"/>
    </source>
</evidence>
<keyword evidence="6" id="KW-0119">Carbohydrate metabolism</keyword>
<evidence type="ECO:0000256" key="5">
    <source>
        <dbReference type="ARBA" id="ARBA00022679"/>
    </source>
</evidence>
<dbReference type="CAZy" id="GT4">
    <property type="family name" value="Glycosyltransferase Family 4"/>
</dbReference>
<feature type="region of interest" description="Disordered" evidence="7">
    <location>
        <begin position="1"/>
        <end position="25"/>
    </location>
</feature>
<reference evidence="10" key="1">
    <citation type="journal article" date="2008" name="Appl. Microbiol. Biotechnol.">
        <title>Genetic organization of the putative salbostatin biosynthetic gene cluster including the 2-epi-5-epi-valiolone synthase gene in Streptomyces albus ATCC 21838.</title>
        <authorList>
            <person name="Choi W.S."/>
            <person name="Wu X."/>
            <person name="Choeng Y.H."/>
            <person name="Mahmud T."/>
            <person name="Jeong B.C."/>
            <person name="Lee S.H."/>
            <person name="Chang Y.K."/>
            <person name="Kim C.J."/>
            <person name="Hong S.K."/>
        </authorList>
    </citation>
    <scope>NUCLEOTIDE SEQUENCE</scope>
    <source>
        <strain evidence="10">ATCC 21838</strain>
    </source>
</reference>
<feature type="compositionally biased region" description="Polar residues" evidence="7">
    <location>
        <begin position="1"/>
        <end position="10"/>
    </location>
</feature>
<name>C6ZEY1_9ACTN</name>
<evidence type="ECO:0000313" key="10">
    <source>
        <dbReference type="EMBL" id="ACF40864.1"/>
    </source>
</evidence>
<dbReference type="GO" id="GO:0016757">
    <property type="term" value="F:glycosyltransferase activity"/>
    <property type="evidence" value="ECO:0007669"/>
    <property type="project" value="UniProtKB-KW"/>
</dbReference>
<evidence type="ECO:0000256" key="1">
    <source>
        <dbReference type="ARBA" id="ARBA00009481"/>
    </source>
</evidence>
<feature type="domain" description="Trehalose synthase N-terminal" evidence="9">
    <location>
        <begin position="33"/>
        <end position="184"/>
    </location>
</feature>
<keyword evidence="3" id="KW-0313">Glucose metabolism</keyword>
<protein>
    <submittedName>
        <fullName evidence="10">Glycosyltransferase/N-acetylglucosaminyl transferase</fullName>
    </submittedName>
</protein>
<feature type="domain" description="Glycosyl transferase family 1" evidence="8">
    <location>
        <begin position="331"/>
        <end position="415"/>
    </location>
</feature>